<dbReference type="InterPro" id="IPR000719">
    <property type="entry name" value="Prot_kinase_dom"/>
</dbReference>
<reference evidence="5" key="1">
    <citation type="journal article" date="2021" name="Microorganisms">
        <title>Acidisoma silvae sp. nov. and Acidisomacellulosilytica sp. nov., Two Acidophilic Bacteria Isolated from Decaying Wood, Hydrolyzing Cellulose and Producing Poly-3-hydroxybutyrate.</title>
        <authorList>
            <person name="Mieszkin S."/>
            <person name="Pouder E."/>
            <person name="Uroz S."/>
            <person name="Simon-Colin C."/>
            <person name="Alain K."/>
        </authorList>
    </citation>
    <scope>NUCLEOTIDE SEQUENCE</scope>
    <source>
        <strain evidence="5">HW T2.11</strain>
    </source>
</reference>
<dbReference type="CDD" id="cd00180">
    <property type="entry name" value="PKc"/>
    <property type="match status" value="1"/>
</dbReference>
<dbReference type="InterPro" id="IPR001245">
    <property type="entry name" value="Ser-Thr/Tyr_kinase_cat_dom"/>
</dbReference>
<evidence type="ECO:0000313" key="6">
    <source>
        <dbReference type="Proteomes" id="UP000708298"/>
    </source>
</evidence>
<dbReference type="Gene3D" id="1.10.510.10">
    <property type="entry name" value="Transferase(Phosphotransferase) domain 1"/>
    <property type="match status" value="1"/>
</dbReference>
<reference evidence="5" key="2">
    <citation type="submission" date="2021-01" db="EMBL/GenBank/DDBJ databases">
        <authorList>
            <person name="Mieszkin S."/>
            <person name="Pouder E."/>
            <person name="Alain K."/>
        </authorList>
    </citation>
    <scope>NUCLEOTIDE SEQUENCE</scope>
    <source>
        <strain evidence="5">HW T2.11</strain>
    </source>
</reference>
<dbReference type="RefSeq" id="WP_227321163.1">
    <property type="nucleotide sequence ID" value="NZ_JAESVB010000003.1"/>
</dbReference>
<keyword evidence="5" id="KW-0808">Transferase</keyword>
<name>A0A964DYL9_9PROT</name>
<dbReference type="InterPro" id="IPR003591">
    <property type="entry name" value="Leu-rich_rpt_typical-subtyp"/>
</dbReference>
<dbReference type="PROSITE" id="PS00107">
    <property type="entry name" value="PROTEIN_KINASE_ATP"/>
    <property type="match status" value="1"/>
</dbReference>
<dbReference type="InterPro" id="IPR011009">
    <property type="entry name" value="Kinase-like_dom_sf"/>
</dbReference>
<evidence type="ECO:0000256" key="1">
    <source>
        <dbReference type="ARBA" id="ARBA00022614"/>
    </source>
</evidence>
<dbReference type="PANTHER" id="PTHR48051:SF1">
    <property type="entry name" value="RAS SUPPRESSOR PROTEIN 1"/>
    <property type="match status" value="1"/>
</dbReference>
<dbReference type="SUPFAM" id="SSF52058">
    <property type="entry name" value="L domain-like"/>
    <property type="match status" value="1"/>
</dbReference>
<organism evidence="5 6">
    <name type="scientific">Acidisoma silvae</name>
    <dbReference type="NCBI Taxonomy" id="2802396"/>
    <lineage>
        <taxon>Bacteria</taxon>
        <taxon>Pseudomonadati</taxon>
        <taxon>Pseudomonadota</taxon>
        <taxon>Alphaproteobacteria</taxon>
        <taxon>Acetobacterales</taxon>
        <taxon>Acidocellaceae</taxon>
        <taxon>Acidisoma</taxon>
    </lineage>
</organism>
<dbReference type="Pfam" id="PF00560">
    <property type="entry name" value="LRR_1"/>
    <property type="match status" value="1"/>
</dbReference>
<keyword evidence="3" id="KW-0547">Nucleotide-binding</keyword>
<keyword evidence="2" id="KW-0677">Repeat</keyword>
<gene>
    <name evidence="5" type="ORF">ASILVAE211_10035</name>
</gene>
<dbReference type="InterPro" id="IPR032675">
    <property type="entry name" value="LRR_dom_sf"/>
</dbReference>
<dbReference type="Gene3D" id="3.30.200.20">
    <property type="entry name" value="Phosphorylase Kinase, domain 1"/>
    <property type="match status" value="1"/>
</dbReference>
<dbReference type="GO" id="GO:0005737">
    <property type="term" value="C:cytoplasm"/>
    <property type="evidence" value="ECO:0007669"/>
    <property type="project" value="TreeGrafter"/>
</dbReference>
<dbReference type="Proteomes" id="UP000708298">
    <property type="component" value="Unassembled WGS sequence"/>
</dbReference>
<keyword evidence="1" id="KW-0433">Leucine-rich repeat</keyword>
<dbReference type="PROSITE" id="PS51450">
    <property type="entry name" value="LRR"/>
    <property type="match status" value="1"/>
</dbReference>
<dbReference type="InterPro" id="IPR050216">
    <property type="entry name" value="LRR_domain-containing"/>
</dbReference>
<dbReference type="PROSITE" id="PS50011">
    <property type="entry name" value="PROTEIN_KINASE_DOM"/>
    <property type="match status" value="1"/>
</dbReference>
<evidence type="ECO:0000256" key="3">
    <source>
        <dbReference type="PROSITE-ProRule" id="PRU10141"/>
    </source>
</evidence>
<dbReference type="Gene3D" id="3.80.10.10">
    <property type="entry name" value="Ribonuclease Inhibitor"/>
    <property type="match status" value="2"/>
</dbReference>
<evidence type="ECO:0000313" key="5">
    <source>
        <dbReference type="EMBL" id="MCB8875520.1"/>
    </source>
</evidence>
<feature type="binding site" evidence="3">
    <location>
        <position position="231"/>
    </location>
    <ligand>
        <name>ATP</name>
        <dbReference type="ChEBI" id="CHEBI:30616"/>
    </ligand>
</feature>
<feature type="domain" description="Protein kinase" evidence="4">
    <location>
        <begin position="202"/>
        <end position="425"/>
    </location>
</feature>
<dbReference type="Pfam" id="PF13855">
    <property type="entry name" value="LRR_8"/>
    <property type="match status" value="1"/>
</dbReference>
<dbReference type="SUPFAM" id="SSF56112">
    <property type="entry name" value="Protein kinase-like (PK-like)"/>
    <property type="match status" value="1"/>
</dbReference>
<proteinExistence type="predicted"/>
<dbReference type="SMART" id="SM00369">
    <property type="entry name" value="LRR_TYP"/>
    <property type="match status" value="4"/>
</dbReference>
<dbReference type="InterPro" id="IPR017441">
    <property type="entry name" value="Protein_kinase_ATP_BS"/>
</dbReference>
<dbReference type="Pfam" id="PF07714">
    <property type="entry name" value="PK_Tyr_Ser-Thr"/>
    <property type="match status" value="1"/>
</dbReference>
<sequence>MSLSALRRGDLAGARVLQINEDLTEFPDEIFGLADTLEMLDLAGNRLTSLPADFGRLHRLRTFFGSGNRFAVLPPALGNCPSLSQIGCRNAGITQVPGESLPPGLRWLTLTDNAIATLPDALGERRNLQKLLLSGNRLSALPGSLQAADNLELLRISANAFTTWPGCVTSLPRLAWLAMAGNPFNPPPPPRATHRLISWSGLTSEAVLGQGASGIVHRMTWQDEQRAVAVKLFKGRMTSDGAAMDEMAAMLAIGQHPNLTSPLGAVSEHPDGVEGLVMPLLPDGWRPLAGPPSFETCSRDVYDPGMQLDRATALRLVRGIAEATQHLHAKGLIHGDLYAHNILWDGARGAAVLSDLGAAGFYPRGADAAALQRIETRAWGILAEEVAGRCPEGFQALQSLAERCQHPRPQARPLMGDVCAELARL</sequence>
<keyword evidence="5" id="KW-0418">Kinase</keyword>
<keyword evidence="6" id="KW-1185">Reference proteome</keyword>
<evidence type="ECO:0000259" key="4">
    <source>
        <dbReference type="PROSITE" id="PS50011"/>
    </source>
</evidence>
<dbReference type="GO" id="GO:0005524">
    <property type="term" value="F:ATP binding"/>
    <property type="evidence" value="ECO:0007669"/>
    <property type="project" value="UniProtKB-UniRule"/>
</dbReference>
<dbReference type="AlphaFoldDB" id="A0A964DYL9"/>
<comment type="caution">
    <text evidence="5">The sequence shown here is derived from an EMBL/GenBank/DDBJ whole genome shotgun (WGS) entry which is preliminary data.</text>
</comment>
<dbReference type="PANTHER" id="PTHR48051">
    <property type="match status" value="1"/>
</dbReference>
<evidence type="ECO:0000256" key="2">
    <source>
        <dbReference type="ARBA" id="ARBA00022737"/>
    </source>
</evidence>
<accession>A0A964DYL9</accession>
<dbReference type="GO" id="GO:0004672">
    <property type="term" value="F:protein kinase activity"/>
    <property type="evidence" value="ECO:0007669"/>
    <property type="project" value="InterPro"/>
</dbReference>
<protein>
    <submittedName>
        <fullName evidence="5">Protein kinase</fullName>
    </submittedName>
</protein>
<dbReference type="InterPro" id="IPR001611">
    <property type="entry name" value="Leu-rich_rpt"/>
</dbReference>
<keyword evidence="3" id="KW-0067">ATP-binding</keyword>
<dbReference type="EMBL" id="JAESVB010000003">
    <property type="protein sequence ID" value="MCB8875520.1"/>
    <property type="molecule type" value="Genomic_DNA"/>
</dbReference>